<proteinExistence type="predicted"/>
<protein>
    <submittedName>
        <fullName evidence="1">Uncharacterized protein</fullName>
    </submittedName>
</protein>
<accession>A0ACC1K4E9</accession>
<gene>
    <name evidence="1" type="ORF">GGI18_004778</name>
</gene>
<dbReference type="Proteomes" id="UP001140066">
    <property type="component" value="Unassembled WGS sequence"/>
</dbReference>
<name>A0ACC1K4E9_9FUNG</name>
<evidence type="ECO:0000313" key="1">
    <source>
        <dbReference type="EMBL" id="KAJ2773078.1"/>
    </source>
</evidence>
<keyword evidence="2" id="KW-1185">Reference proteome</keyword>
<dbReference type="EMBL" id="JANBUK010002350">
    <property type="protein sequence ID" value="KAJ2773078.1"/>
    <property type="molecule type" value="Genomic_DNA"/>
</dbReference>
<reference evidence="1" key="1">
    <citation type="submission" date="2022-07" db="EMBL/GenBank/DDBJ databases">
        <title>Phylogenomic reconstructions and comparative analyses of Kickxellomycotina fungi.</title>
        <authorList>
            <person name="Reynolds N.K."/>
            <person name="Stajich J.E."/>
            <person name="Barry K."/>
            <person name="Grigoriev I.V."/>
            <person name="Crous P."/>
            <person name="Smith M.E."/>
        </authorList>
    </citation>
    <scope>NUCLEOTIDE SEQUENCE</scope>
    <source>
        <strain evidence="1">BCRC 34191</strain>
    </source>
</reference>
<sequence>IAGTAFAAESVKMRNGAPDYATTRPSRTRSNIYVTVTAPVIQAPPVVAPVASSTLVQNAATIEPTTTVTHINGASSSALSMAAAALAGTL</sequence>
<evidence type="ECO:0000313" key="2">
    <source>
        <dbReference type="Proteomes" id="UP001140066"/>
    </source>
</evidence>
<organism evidence="1 2">
    <name type="scientific">Coemansia linderi</name>
    <dbReference type="NCBI Taxonomy" id="2663919"/>
    <lineage>
        <taxon>Eukaryota</taxon>
        <taxon>Fungi</taxon>
        <taxon>Fungi incertae sedis</taxon>
        <taxon>Zoopagomycota</taxon>
        <taxon>Kickxellomycotina</taxon>
        <taxon>Kickxellomycetes</taxon>
        <taxon>Kickxellales</taxon>
        <taxon>Kickxellaceae</taxon>
        <taxon>Coemansia</taxon>
    </lineage>
</organism>
<feature type="non-terminal residue" evidence="1">
    <location>
        <position position="1"/>
    </location>
</feature>
<feature type="non-terminal residue" evidence="1">
    <location>
        <position position="90"/>
    </location>
</feature>
<comment type="caution">
    <text evidence="1">The sequence shown here is derived from an EMBL/GenBank/DDBJ whole genome shotgun (WGS) entry which is preliminary data.</text>
</comment>